<accession>A0A1I7T6Q9</accession>
<dbReference type="WBParaSite" id="Csp11.Scaffold522.g2948.t1">
    <property type="protein sequence ID" value="Csp11.Scaffold522.g2948.t1"/>
    <property type="gene ID" value="Csp11.Scaffold522.g2948"/>
</dbReference>
<evidence type="ECO:0000256" key="8">
    <source>
        <dbReference type="RuleBase" id="RU000461"/>
    </source>
</evidence>
<dbReference type="Gene3D" id="1.10.630.10">
    <property type="entry name" value="Cytochrome P450"/>
    <property type="match status" value="1"/>
</dbReference>
<comment type="cofactor">
    <cofactor evidence="1 7">
        <name>heme</name>
        <dbReference type="ChEBI" id="CHEBI:30413"/>
    </cofactor>
</comment>
<dbReference type="FunFam" id="1.10.630.10:FF:000036">
    <property type="entry name" value="CYtochrome P450 family"/>
    <property type="match status" value="1"/>
</dbReference>
<evidence type="ECO:0000313" key="10">
    <source>
        <dbReference type="WBParaSite" id="Csp11.Scaffold522.g2948.t1"/>
    </source>
</evidence>
<dbReference type="InterPro" id="IPR036396">
    <property type="entry name" value="Cyt_P450_sf"/>
</dbReference>
<dbReference type="SUPFAM" id="SSF48264">
    <property type="entry name" value="Cytochrome P450"/>
    <property type="match status" value="1"/>
</dbReference>
<dbReference type="AlphaFoldDB" id="A0A1I7T6Q9"/>
<evidence type="ECO:0000256" key="4">
    <source>
        <dbReference type="ARBA" id="ARBA00023002"/>
    </source>
</evidence>
<evidence type="ECO:0000313" key="9">
    <source>
        <dbReference type="Proteomes" id="UP000095282"/>
    </source>
</evidence>
<dbReference type="GO" id="GO:0006805">
    <property type="term" value="P:xenobiotic metabolic process"/>
    <property type="evidence" value="ECO:0007669"/>
    <property type="project" value="TreeGrafter"/>
</dbReference>
<sequence length="500" mass="57203">MIFLITFFAIVIISLVFQFRKSSRLPPGPLSLPLIGNIHQLVYQVWQRKGIAAALDHYRKIYGNAFTIWLGPIPSVSITDFETSHEVFVKNGKKCADRQIAPIFEHITGGFGLLSANGEGWAEMRRFTLLAFRRLGVGSNQIERRIMAELNGRCSELDLEITQNGRAIVSVDFFDLTVGSVINSLLVGKRFEEDTKDDYLTLKHLFDASAETFSLFDLSVPVWFLKWFFPSRFQMTCDVRQKILNHVAKEAVDRQRRLESGEYEINSEDPKDFVDVFLDKIKEENKIKKDSNPSYTMESLKYMLVDLWLAGQGTTSTTLYAGFMKLVQHPEIIQKIREELLEVTEGKRDLKLEDRRNTPYLNATIAEIQRHASILNVNFWRINNEKISFGGYEVEPGALIAAQLGAFHVREDTFENPNEFNPDKFLKNEQLIQQLIPFGIGKRSCVGEQIAKSELYLVFGNLILRYDMKADGPIPTNGDFYPYSSARLPDTSGKMQFTKF</sequence>
<keyword evidence="3 7" id="KW-0479">Metal-binding</keyword>
<evidence type="ECO:0000256" key="1">
    <source>
        <dbReference type="ARBA" id="ARBA00001971"/>
    </source>
</evidence>
<proteinExistence type="inferred from homology"/>
<evidence type="ECO:0000256" key="3">
    <source>
        <dbReference type="ARBA" id="ARBA00022723"/>
    </source>
</evidence>
<dbReference type="GO" id="GO:0006082">
    <property type="term" value="P:organic acid metabolic process"/>
    <property type="evidence" value="ECO:0007669"/>
    <property type="project" value="TreeGrafter"/>
</dbReference>
<dbReference type="PRINTS" id="PR00463">
    <property type="entry name" value="EP450I"/>
</dbReference>
<dbReference type="InterPro" id="IPR001128">
    <property type="entry name" value="Cyt_P450"/>
</dbReference>
<keyword evidence="6 8" id="KW-0503">Monooxygenase</keyword>
<keyword evidence="7 8" id="KW-0349">Heme</keyword>
<dbReference type="GO" id="GO:0005506">
    <property type="term" value="F:iron ion binding"/>
    <property type="evidence" value="ECO:0007669"/>
    <property type="project" value="InterPro"/>
</dbReference>
<keyword evidence="5 7" id="KW-0408">Iron</keyword>
<evidence type="ECO:0000256" key="7">
    <source>
        <dbReference type="PIRSR" id="PIRSR602401-1"/>
    </source>
</evidence>
<dbReference type="STRING" id="1561998.A0A1I7T6Q9"/>
<dbReference type="InterPro" id="IPR002401">
    <property type="entry name" value="Cyt_P450_E_grp-I"/>
</dbReference>
<keyword evidence="4 8" id="KW-0560">Oxidoreductase</keyword>
<dbReference type="GO" id="GO:0016712">
    <property type="term" value="F:oxidoreductase activity, acting on paired donors, with incorporation or reduction of molecular oxygen, reduced flavin or flavoprotein as one donor, and incorporation of one atom of oxygen"/>
    <property type="evidence" value="ECO:0007669"/>
    <property type="project" value="TreeGrafter"/>
</dbReference>
<dbReference type="GO" id="GO:0020037">
    <property type="term" value="F:heme binding"/>
    <property type="evidence" value="ECO:0007669"/>
    <property type="project" value="InterPro"/>
</dbReference>
<dbReference type="eggNOG" id="KOG0156">
    <property type="taxonomic scope" value="Eukaryota"/>
</dbReference>
<evidence type="ECO:0000256" key="5">
    <source>
        <dbReference type="ARBA" id="ARBA00023004"/>
    </source>
</evidence>
<dbReference type="InterPro" id="IPR050182">
    <property type="entry name" value="Cytochrome_P450_fam2"/>
</dbReference>
<dbReference type="GO" id="GO:0005737">
    <property type="term" value="C:cytoplasm"/>
    <property type="evidence" value="ECO:0007669"/>
    <property type="project" value="TreeGrafter"/>
</dbReference>
<keyword evidence="9" id="KW-1185">Reference proteome</keyword>
<dbReference type="Pfam" id="PF00067">
    <property type="entry name" value="p450"/>
    <property type="match status" value="1"/>
</dbReference>
<dbReference type="InterPro" id="IPR017972">
    <property type="entry name" value="Cyt_P450_CS"/>
</dbReference>
<dbReference type="Proteomes" id="UP000095282">
    <property type="component" value="Unplaced"/>
</dbReference>
<evidence type="ECO:0000256" key="6">
    <source>
        <dbReference type="ARBA" id="ARBA00023033"/>
    </source>
</evidence>
<dbReference type="PRINTS" id="PR00385">
    <property type="entry name" value="P450"/>
</dbReference>
<feature type="binding site" description="axial binding residue" evidence="7">
    <location>
        <position position="445"/>
    </location>
    <ligand>
        <name>heme</name>
        <dbReference type="ChEBI" id="CHEBI:30413"/>
    </ligand>
    <ligandPart>
        <name>Fe</name>
        <dbReference type="ChEBI" id="CHEBI:18248"/>
    </ligandPart>
</feature>
<protein>
    <submittedName>
        <fullName evidence="10">CYtochrome P450 family</fullName>
    </submittedName>
</protein>
<evidence type="ECO:0000256" key="2">
    <source>
        <dbReference type="ARBA" id="ARBA00010617"/>
    </source>
</evidence>
<dbReference type="PANTHER" id="PTHR24300">
    <property type="entry name" value="CYTOCHROME P450 508A4-RELATED"/>
    <property type="match status" value="1"/>
</dbReference>
<dbReference type="PROSITE" id="PS00086">
    <property type="entry name" value="CYTOCHROME_P450"/>
    <property type="match status" value="1"/>
</dbReference>
<comment type="similarity">
    <text evidence="2 8">Belongs to the cytochrome P450 family.</text>
</comment>
<reference evidence="10" key="1">
    <citation type="submission" date="2016-11" db="UniProtKB">
        <authorList>
            <consortium name="WormBaseParasite"/>
        </authorList>
    </citation>
    <scope>IDENTIFICATION</scope>
</reference>
<dbReference type="CDD" id="cd20617">
    <property type="entry name" value="CYP1_2-like"/>
    <property type="match status" value="1"/>
</dbReference>
<organism evidence="9 10">
    <name type="scientific">Caenorhabditis tropicalis</name>
    <dbReference type="NCBI Taxonomy" id="1561998"/>
    <lineage>
        <taxon>Eukaryota</taxon>
        <taxon>Metazoa</taxon>
        <taxon>Ecdysozoa</taxon>
        <taxon>Nematoda</taxon>
        <taxon>Chromadorea</taxon>
        <taxon>Rhabditida</taxon>
        <taxon>Rhabditina</taxon>
        <taxon>Rhabditomorpha</taxon>
        <taxon>Rhabditoidea</taxon>
        <taxon>Rhabditidae</taxon>
        <taxon>Peloderinae</taxon>
        <taxon>Caenorhabditis</taxon>
    </lineage>
</organism>
<name>A0A1I7T6Q9_9PELO</name>
<dbReference type="PANTHER" id="PTHR24300:SF105">
    <property type="entry name" value="CYTOCHROME P450 FAMILY"/>
    <property type="match status" value="1"/>
</dbReference>